<keyword evidence="5" id="KW-1185">Reference proteome</keyword>
<reference evidence="4 5" key="1">
    <citation type="submission" date="2019-08" db="EMBL/GenBank/DDBJ databases">
        <title>Archangium and Cystobacter genomes.</title>
        <authorList>
            <person name="Chen I.-C.K."/>
            <person name="Wielgoss S."/>
        </authorList>
    </citation>
    <scope>NUCLEOTIDE SEQUENCE [LARGE SCALE GENOMIC DNA]</scope>
    <source>
        <strain evidence="4 5">Cbm 6</strain>
    </source>
</reference>
<dbReference type="InterPro" id="IPR050361">
    <property type="entry name" value="MPP/UQCRC_Complex"/>
</dbReference>
<dbReference type="PANTHER" id="PTHR11851">
    <property type="entry name" value="METALLOPROTEASE"/>
    <property type="match status" value="1"/>
</dbReference>
<dbReference type="RefSeq" id="WP_395813595.1">
    <property type="nucleotide sequence ID" value="NZ_CP043494.1"/>
</dbReference>
<feature type="domain" description="Peptidase M16 C-terminal" evidence="3">
    <location>
        <begin position="201"/>
        <end position="369"/>
    </location>
</feature>
<dbReference type="SUPFAM" id="SSF63411">
    <property type="entry name" value="LuxS/MPP-like metallohydrolase"/>
    <property type="match status" value="2"/>
</dbReference>
<comment type="similarity">
    <text evidence="1">Belongs to the peptidase M16 family.</text>
</comment>
<feature type="domain" description="Peptidase M16 N-terminal" evidence="2">
    <location>
        <begin position="47"/>
        <end position="195"/>
    </location>
</feature>
<dbReference type="PANTHER" id="PTHR11851:SF49">
    <property type="entry name" value="MITOCHONDRIAL-PROCESSING PEPTIDASE SUBUNIT ALPHA"/>
    <property type="match status" value="1"/>
</dbReference>
<dbReference type="EMBL" id="CP043494">
    <property type="protein sequence ID" value="WNG43121.1"/>
    <property type="molecule type" value="Genomic_DNA"/>
</dbReference>
<dbReference type="InterPro" id="IPR011249">
    <property type="entry name" value="Metalloenz_LuxS/M16"/>
</dbReference>
<evidence type="ECO:0000313" key="5">
    <source>
        <dbReference type="Proteomes" id="UP001611383"/>
    </source>
</evidence>
<protein>
    <submittedName>
        <fullName evidence="4">Insulinase family protein</fullName>
    </submittedName>
</protein>
<accession>A0ABY9WK45</accession>
<evidence type="ECO:0000259" key="2">
    <source>
        <dbReference type="Pfam" id="PF00675"/>
    </source>
</evidence>
<sequence>MKRWQVCVTAGLFAACATTTPLRSTPEQAPQLKTEGDVTEAEVGGMRVLVKRVPGAELVAARLDIRGGVRNWGREDAGIEHLALAVAVSGGLESLPREALHRRLGELGASLSSKAGHDASTLQAKCLRASWDATFTLLTEAFLRPALPEEEVERQRAQQLAALSREHERPELHARGLVQQALFQGQPSEHQPMGTEDSVHKLTREAVVAHLGKLRERRRLLLVVVGDVEPAHVLRQAREAFGALPPGEAPSPLPPPPDVVRASVQVEERKLPTQYILSGFHMPGWGEEDFPAALVAVNILDSRVFDEVRTKRRLAYSVKALTDVSEARAWGHLYVATVDPGATMPVMLGEARRLRTEAVSREDLKAHIAVFTTSFLVESDSLDAQAELLSRAQRFGGDWRLARDLPARMKEVTAESVRAFADKHLRNLRTVVVGDPAKVDPSVLQFLSAGARP</sequence>
<dbReference type="PROSITE" id="PS51257">
    <property type="entry name" value="PROKAR_LIPOPROTEIN"/>
    <property type="match status" value="1"/>
</dbReference>
<dbReference type="Gene3D" id="3.30.830.10">
    <property type="entry name" value="Metalloenzyme, LuxS/M16 peptidase-like"/>
    <property type="match status" value="2"/>
</dbReference>
<dbReference type="Proteomes" id="UP001611383">
    <property type="component" value="Chromosome"/>
</dbReference>
<dbReference type="InterPro" id="IPR007863">
    <property type="entry name" value="Peptidase_M16_C"/>
</dbReference>
<name>A0ABY9WK45_9BACT</name>
<dbReference type="InterPro" id="IPR011765">
    <property type="entry name" value="Pept_M16_N"/>
</dbReference>
<dbReference type="Pfam" id="PF00675">
    <property type="entry name" value="Peptidase_M16"/>
    <property type="match status" value="1"/>
</dbReference>
<evidence type="ECO:0000256" key="1">
    <source>
        <dbReference type="ARBA" id="ARBA00007261"/>
    </source>
</evidence>
<organism evidence="4 5">
    <name type="scientific">Archangium minus</name>
    <dbReference type="NCBI Taxonomy" id="83450"/>
    <lineage>
        <taxon>Bacteria</taxon>
        <taxon>Pseudomonadati</taxon>
        <taxon>Myxococcota</taxon>
        <taxon>Myxococcia</taxon>
        <taxon>Myxococcales</taxon>
        <taxon>Cystobacterineae</taxon>
        <taxon>Archangiaceae</taxon>
        <taxon>Archangium</taxon>
    </lineage>
</organism>
<evidence type="ECO:0000313" key="4">
    <source>
        <dbReference type="EMBL" id="WNG43121.1"/>
    </source>
</evidence>
<dbReference type="Pfam" id="PF05193">
    <property type="entry name" value="Peptidase_M16_C"/>
    <property type="match status" value="1"/>
</dbReference>
<gene>
    <name evidence="4" type="ORF">F0U60_02665</name>
</gene>
<proteinExistence type="inferred from homology"/>
<evidence type="ECO:0000259" key="3">
    <source>
        <dbReference type="Pfam" id="PF05193"/>
    </source>
</evidence>